<dbReference type="RefSeq" id="WP_115748319.1">
    <property type="nucleotide sequence ID" value="NZ_PIOD01000003.1"/>
</dbReference>
<evidence type="ECO:0000313" key="2">
    <source>
        <dbReference type="Proteomes" id="UP000256520"/>
    </source>
</evidence>
<dbReference type="EMBL" id="PIOD01000003">
    <property type="protein sequence ID" value="RDW21221.1"/>
    <property type="molecule type" value="Genomic_DNA"/>
</dbReference>
<dbReference type="InterPro" id="IPR029064">
    <property type="entry name" value="Ribosomal_eL30-like_sf"/>
</dbReference>
<gene>
    <name evidence="1" type="ORF">CWR45_02955</name>
</gene>
<name>A0A3D8Q0X1_9BACI</name>
<protein>
    <submittedName>
        <fullName evidence="1">DUF1694 domain-containing protein</fullName>
    </submittedName>
</protein>
<reference evidence="2" key="1">
    <citation type="submission" date="2017-11" db="EMBL/GenBank/DDBJ databases">
        <authorList>
            <person name="Zhu W."/>
        </authorList>
    </citation>
    <scope>NUCLEOTIDE SEQUENCE [LARGE SCALE GENOMIC DNA]</scope>
    <source>
        <strain evidence="2">CAU 1051</strain>
    </source>
</reference>
<organism evidence="1 2">
    <name type="scientific">Oceanobacillus chungangensis</name>
    <dbReference type="NCBI Taxonomy" id="1229152"/>
    <lineage>
        <taxon>Bacteria</taxon>
        <taxon>Bacillati</taxon>
        <taxon>Bacillota</taxon>
        <taxon>Bacilli</taxon>
        <taxon>Bacillales</taxon>
        <taxon>Bacillaceae</taxon>
        <taxon>Oceanobacillus</taxon>
    </lineage>
</organism>
<evidence type="ECO:0000313" key="1">
    <source>
        <dbReference type="EMBL" id="RDW21221.1"/>
    </source>
</evidence>
<dbReference type="Pfam" id="PF07997">
    <property type="entry name" value="DUF1694"/>
    <property type="match status" value="1"/>
</dbReference>
<dbReference type="InterPro" id="IPR012543">
    <property type="entry name" value="DUF1694"/>
</dbReference>
<sequence>MSNKSVDEYLTDGMYGTRLPKDDERKQFLGTLRERIVIALTIGQVMTDKGLAKLEEAMKDNTQAKLLINGHVSYKFLKEEKALADKYQIPYTTITDEENNTDIGAVLTYDHAIDKEEIFITEESQPEEPVEEKTTSIFAKLKHWFGSTEK</sequence>
<dbReference type="AlphaFoldDB" id="A0A3D8Q0X1"/>
<dbReference type="SUPFAM" id="SSF160515">
    <property type="entry name" value="YueI-like"/>
    <property type="match status" value="1"/>
</dbReference>
<accession>A0A3D8Q0X1</accession>
<dbReference type="OrthoDB" id="95278at2"/>
<dbReference type="Proteomes" id="UP000256520">
    <property type="component" value="Unassembled WGS sequence"/>
</dbReference>
<comment type="caution">
    <text evidence="1">The sequence shown here is derived from an EMBL/GenBank/DDBJ whole genome shotgun (WGS) entry which is preliminary data.</text>
</comment>
<dbReference type="PIRSF" id="PIRSF034303">
    <property type="entry name" value="DUF1694"/>
    <property type="match status" value="1"/>
</dbReference>
<proteinExistence type="predicted"/>
<keyword evidence="2" id="KW-1185">Reference proteome</keyword>
<dbReference type="Gene3D" id="3.30.1330.30">
    <property type="match status" value="1"/>
</dbReference>